<organism evidence="1 2">
    <name type="scientific">Passalora fulva</name>
    <name type="common">Tomato leaf mold</name>
    <name type="synonym">Cladosporium fulvum</name>
    <dbReference type="NCBI Taxonomy" id="5499"/>
    <lineage>
        <taxon>Eukaryota</taxon>
        <taxon>Fungi</taxon>
        <taxon>Dikarya</taxon>
        <taxon>Ascomycota</taxon>
        <taxon>Pezizomycotina</taxon>
        <taxon>Dothideomycetes</taxon>
        <taxon>Dothideomycetidae</taxon>
        <taxon>Mycosphaerellales</taxon>
        <taxon>Mycosphaerellaceae</taxon>
        <taxon>Fulvia</taxon>
    </lineage>
</organism>
<dbReference type="EMBL" id="CP090171">
    <property type="protein sequence ID" value="UJO22105.1"/>
    <property type="molecule type" value="Genomic_DNA"/>
</dbReference>
<accession>A0A9Q8UTR8</accession>
<evidence type="ECO:0000313" key="1">
    <source>
        <dbReference type="EMBL" id="UJO22105.1"/>
    </source>
</evidence>
<name>A0A9Q8UTR8_PASFU</name>
<evidence type="ECO:0000313" key="2">
    <source>
        <dbReference type="Proteomes" id="UP000756132"/>
    </source>
</evidence>
<reference evidence="1" key="2">
    <citation type="journal article" date="2022" name="Microb. Genom.">
        <title>A chromosome-scale genome assembly of the tomato pathogen Cladosporium fulvum reveals a compartmentalized genome architecture and the presence of a dispensable chromosome.</title>
        <authorList>
            <person name="Zaccaron A.Z."/>
            <person name="Chen L.H."/>
            <person name="Samaras A."/>
            <person name="Stergiopoulos I."/>
        </authorList>
    </citation>
    <scope>NUCLEOTIDE SEQUENCE</scope>
    <source>
        <strain evidence="1">Race5_Kim</strain>
    </source>
</reference>
<dbReference type="Proteomes" id="UP000756132">
    <property type="component" value="Chromosome 9"/>
</dbReference>
<dbReference type="RefSeq" id="XP_047766471.1">
    <property type="nucleotide sequence ID" value="XM_047908370.1"/>
</dbReference>
<sequence length="249" mass="29483">MATRVCKTWQSNIQASHKLQRALYFESAPGDPLKFSHKRQHIDPSTYFTPQHLLLQHFRGEVYHLPPADPKAAEDWEYMWTISSPAPRQPVPVTIHPLWEIFHELFDTHFQCLPESDSSTPTPAWRRPEASWRRMLLSDRAFKCHLLFRSETSSMMEHNDIMRIRDSRRWPLGRIFDKAVRHVRRAPWIKKVRREDMNIDMFEVEVRAWQLWDEMEGHDGWPDSEEGTIAAILGREENQGDDEEEEAVS</sequence>
<proteinExistence type="predicted"/>
<protein>
    <submittedName>
        <fullName evidence="1">Uncharacterized protein</fullName>
    </submittedName>
</protein>
<keyword evidence="2" id="KW-1185">Reference proteome</keyword>
<dbReference type="AlphaFoldDB" id="A0A9Q8UTR8"/>
<dbReference type="GeneID" id="71989100"/>
<reference evidence="1" key="1">
    <citation type="submission" date="2021-12" db="EMBL/GenBank/DDBJ databases">
        <authorList>
            <person name="Zaccaron A."/>
            <person name="Stergiopoulos I."/>
        </authorList>
    </citation>
    <scope>NUCLEOTIDE SEQUENCE</scope>
    <source>
        <strain evidence="1">Race5_Kim</strain>
    </source>
</reference>
<gene>
    <name evidence="1" type="ORF">CLAFUR5_09222</name>
</gene>
<dbReference type="KEGG" id="ffu:CLAFUR5_09222"/>